<dbReference type="InterPro" id="IPR027482">
    <property type="entry name" value="Sec1-like_dom2"/>
</dbReference>
<dbReference type="OrthoDB" id="10262287at2759"/>
<dbReference type="InterPro" id="IPR043155">
    <property type="entry name" value="VPS33_dom3b"/>
</dbReference>
<evidence type="ECO:0000313" key="4">
    <source>
        <dbReference type="Proteomes" id="UP000728185"/>
    </source>
</evidence>
<keyword evidence="4" id="KW-1185">Reference proteome</keyword>
<dbReference type="PIRSF" id="PIRSF005715">
    <property type="entry name" value="VPS45_Sec1"/>
    <property type="match status" value="1"/>
</dbReference>
<dbReference type="Gene3D" id="3.40.50.2060">
    <property type="match status" value="1"/>
</dbReference>
<name>A0A8E0VHZ5_9TREM</name>
<dbReference type="Gene3D" id="3.40.50.1910">
    <property type="match status" value="2"/>
</dbReference>
<dbReference type="SUPFAM" id="SSF56815">
    <property type="entry name" value="Sec1/munc18-like (SM) proteins"/>
    <property type="match status" value="1"/>
</dbReference>
<reference evidence="3" key="1">
    <citation type="submission" date="2019-05" db="EMBL/GenBank/DDBJ databases">
        <title>Annotation for the trematode Fasciolopsis buski.</title>
        <authorList>
            <person name="Choi Y.-J."/>
        </authorList>
    </citation>
    <scope>NUCLEOTIDE SEQUENCE</scope>
    <source>
        <strain evidence="3">HT</strain>
        <tissue evidence="3">Whole worm</tissue>
    </source>
</reference>
<sequence length="702" mass="77853">MLDLTDLKESYREEFLRYIDSFPSPKALYWEQCLLARIGSIVSHTTLKEHGVSNSFLLDNAGDVLIPPDCKSVAFILTSNVKVIDCTQALVCRDDKSRTRPVKEYHMIAVPTLSYACKNFLQEKGVLKKFSSIKEFPLTILPLDSDVLSMEDTDCFVKYSLYHRQQEAYQLVQGLMRFQSLFGLFPVLRAKGDKAKEVAGMLLRMRQEADLSKSSVTPLAELEPQTDMLILLDRSVDPLTPLLCQLSYEGLISEKWGIQYGVCRFDGEVDLSPKISKRLPLNSMDEIFNELRDQNFASVGSILSHRTKEISARINESKSAAELSDLRQAVSRLPELRNSRTALEIHTSIAEKLQKYVSQDEFLQNLAAQQSFLEGLETDKAHPYIEECIFRMAPINEVLRLLCLQSFCNGGLKQRLLEYYKREVLQVYGFEHIFTLDNLDRIGLLYDSSTVSSSEGGAPLPSSASNAISKPNPVNTRRTVTAVSSMFHRTLRRNLRLIVPPPSSTVDLSDSDQQLAQVYSGYIPLSVRLVQAMAVGRPPKNPRELNGQTSGSASVPTALALGRRLVSKLNGSTGAGAILGQIPALGIQNLQPINTTGPPFSSPDSGSFVLSLVPGVQFEQTQVFLGNNEDNKTGCLLQRRNRVQVVVVAFIGGVTHAEISALRKLTTIHDLEIIVVTTGIINARNFIHSLGQDMSPVALTVT</sequence>
<comment type="similarity">
    <text evidence="1">Belongs to the STXBP/unc-18/SEC1 family.</text>
</comment>
<dbReference type="GO" id="GO:0016192">
    <property type="term" value="P:vesicle-mediated transport"/>
    <property type="evidence" value="ECO:0007669"/>
    <property type="project" value="InterPro"/>
</dbReference>
<evidence type="ECO:0000256" key="2">
    <source>
        <dbReference type="SAM" id="MobiDB-lite"/>
    </source>
</evidence>
<proteinExistence type="inferred from homology"/>
<protein>
    <submittedName>
        <fullName evidence="3">Vacuolar protein sorting-associated protein 33A</fullName>
    </submittedName>
</protein>
<dbReference type="InterPro" id="IPR001619">
    <property type="entry name" value="Sec1-like"/>
</dbReference>
<organism evidence="3 4">
    <name type="scientific">Fasciolopsis buskii</name>
    <dbReference type="NCBI Taxonomy" id="27845"/>
    <lineage>
        <taxon>Eukaryota</taxon>
        <taxon>Metazoa</taxon>
        <taxon>Spiralia</taxon>
        <taxon>Lophotrochozoa</taxon>
        <taxon>Platyhelminthes</taxon>
        <taxon>Trematoda</taxon>
        <taxon>Digenea</taxon>
        <taxon>Plagiorchiida</taxon>
        <taxon>Echinostomata</taxon>
        <taxon>Echinostomatoidea</taxon>
        <taxon>Fasciolidae</taxon>
        <taxon>Fasciolopsis</taxon>
    </lineage>
</organism>
<dbReference type="Proteomes" id="UP000728185">
    <property type="component" value="Unassembled WGS sequence"/>
</dbReference>
<feature type="region of interest" description="Disordered" evidence="2">
    <location>
        <begin position="455"/>
        <end position="474"/>
    </location>
</feature>
<dbReference type="InterPro" id="IPR043154">
    <property type="entry name" value="Sec-1-like_dom1"/>
</dbReference>
<dbReference type="AlphaFoldDB" id="A0A8E0VHZ5"/>
<dbReference type="Gene3D" id="1.25.40.850">
    <property type="match status" value="1"/>
</dbReference>
<accession>A0A8E0VHZ5</accession>
<dbReference type="EMBL" id="LUCM01007799">
    <property type="protein sequence ID" value="KAA0189344.1"/>
    <property type="molecule type" value="Genomic_DNA"/>
</dbReference>
<dbReference type="InterPro" id="IPR036045">
    <property type="entry name" value="Sec1-like_sf"/>
</dbReference>
<dbReference type="PANTHER" id="PTHR11679">
    <property type="entry name" value="VESICLE PROTEIN SORTING-ASSOCIATED"/>
    <property type="match status" value="1"/>
</dbReference>
<evidence type="ECO:0000256" key="1">
    <source>
        <dbReference type="ARBA" id="ARBA00009884"/>
    </source>
</evidence>
<evidence type="ECO:0000313" key="3">
    <source>
        <dbReference type="EMBL" id="KAA0189344.1"/>
    </source>
</evidence>
<comment type="caution">
    <text evidence="3">The sequence shown here is derived from an EMBL/GenBank/DDBJ whole genome shotgun (WGS) entry which is preliminary data.</text>
</comment>
<feature type="compositionally biased region" description="Polar residues" evidence="2">
    <location>
        <begin position="462"/>
        <end position="474"/>
    </location>
</feature>
<dbReference type="Pfam" id="PF00995">
    <property type="entry name" value="Sec1"/>
    <property type="match status" value="1"/>
</dbReference>
<gene>
    <name evidence="3" type="ORF">FBUS_05440</name>
</gene>